<keyword evidence="9 10" id="KW-0472">Membrane</keyword>
<dbReference type="CDD" id="cd00371">
    <property type="entry name" value="HMA"/>
    <property type="match status" value="1"/>
</dbReference>
<evidence type="ECO:0000256" key="1">
    <source>
        <dbReference type="ARBA" id="ARBA00004127"/>
    </source>
</evidence>
<evidence type="ECO:0000313" key="12">
    <source>
        <dbReference type="EMBL" id="APP88086.1"/>
    </source>
</evidence>
<comment type="similarity">
    <text evidence="2 10">Belongs to the cation transport ATPase (P-type) (TC 3.A.3) family. Type IB subfamily.</text>
</comment>
<dbReference type="SUPFAM" id="SSF81653">
    <property type="entry name" value="Calcium ATPase, transduction domain A"/>
    <property type="match status" value="1"/>
</dbReference>
<dbReference type="PANTHER" id="PTHR43520">
    <property type="entry name" value="ATP7, ISOFORM B"/>
    <property type="match status" value="1"/>
</dbReference>
<dbReference type="GO" id="GO:0005507">
    <property type="term" value="F:copper ion binding"/>
    <property type="evidence" value="ECO:0007669"/>
    <property type="project" value="TreeGrafter"/>
</dbReference>
<dbReference type="NCBIfam" id="TIGR01494">
    <property type="entry name" value="ATPase_P-type"/>
    <property type="match status" value="1"/>
</dbReference>
<dbReference type="GO" id="GO:0043682">
    <property type="term" value="F:P-type divalent copper transporter activity"/>
    <property type="evidence" value="ECO:0007669"/>
    <property type="project" value="TreeGrafter"/>
</dbReference>
<dbReference type="Gene3D" id="3.40.50.1000">
    <property type="entry name" value="HAD superfamily/HAD-like"/>
    <property type="match status" value="1"/>
</dbReference>
<evidence type="ECO:0000256" key="10">
    <source>
        <dbReference type="RuleBase" id="RU362081"/>
    </source>
</evidence>
<keyword evidence="15" id="KW-1185">Reference proteome</keyword>
<evidence type="ECO:0000313" key="14">
    <source>
        <dbReference type="EMBL" id="BBL86067.1"/>
    </source>
</evidence>
<dbReference type="NCBIfam" id="TIGR01525">
    <property type="entry name" value="ATPase-IB_hvy"/>
    <property type="match status" value="1"/>
</dbReference>
<dbReference type="InterPro" id="IPR017969">
    <property type="entry name" value="Heavy-metal-associated_CS"/>
</dbReference>
<dbReference type="SFLD" id="SFLDF00027">
    <property type="entry name" value="p-type_atpase"/>
    <property type="match status" value="1"/>
</dbReference>
<keyword evidence="7" id="KW-1278">Translocase</keyword>
<evidence type="ECO:0000256" key="5">
    <source>
        <dbReference type="ARBA" id="ARBA00022741"/>
    </source>
</evidence>
<dbReference type="SUPFAM" id="SSF81665">
    <property type="entry name" value="Calcium ATPase, transmembrane domain M"/>
    <property type="match status" value="1"/>
</dbReference>
<dbReference type="Proteomes" id="UP000503178">
    <property type="component" value="Chromatophore Pltd"/>
</dbReference>
<name>A0A1L5YBK9_9EUKA</name>
<dbReference type="PROSITE" id="PS00154">
    <property type="entry name" value="ATPASE_E1_E2"/>
    <property type="match status" value="1"/>
</dbReference>
<dbReference type="InterPro" id="IPR036412">
    <property type="entry name" value="HAD-like_sf"/>
</dbReference>
<dbReference type="InterPro" id="IPR001757">
    <property type="entry name" value="P_typ_ATPase"/>
</dbReference>
<dbReference type="InterPro" id="IPR059000">
    <property type="entry name" value="ATPase_P-type_domA"/>
</dbReference>
<dbReference type="SUPFAM" id="SSF81660">
    <property type="entry name" value="Metal cation-transporting ATPase, ATP-binding domain N"/>
    <property type="match status" value="1"/>
</dbReference>
<dbReference type="InterPro" id="IPR027256">
    <property type="entry name" value="P-typ_ATPase_IB"/>
</dbReference>
<feature type="transmembrane region" description="Helical" evidence="10">
    <location>
        <begin position="112"/>
        <end position="131"/>
    </location>
</feature>
<dbReference type="FunFam" id="2.70.150.10:FF:000002">
    <property type="entry name" value="Copper-transporting ATPase 1, putative"/>
    <property type="match status" value="1"/>
</dbReference>
<dbReference type="AlphaFoldDB" id="A0A1L5YBK9"/>
<dbReference type="PROSITE" id="PS01047">
    <property type="entry name" value="HMA_1"/>
    <property type="match status" value="1"/>
</dbReference>
<dbReference type="InterPro" id="IPR008250">
    <property type="entry name" value="ATPase_P-typ_transduc_dom_A_sf"/>
</dbReference>
<feature type="transmembrane region" description="Helical" evidence="10">
    <location>
        <begin position="203"/>
        <end position="221"/>
    </location>
</feature>
<keyword evidence="12" id="KW-0934">Plastid</keyword>
<evidence type="ECO:0000256" key="9">
    <source>
        <dbReference type="ARBA" id="ARBA00023136"/>
    </source>
</evidence>
<keyword evidence="8 10" id="KW-1133">Transmembrane helix</keyword>
<dbReference type="Gene3D" id="3.40.1110.10">
    <property type="entry name" value="Calcium-transporting ATPase, cytoplasmic domain N"/>
    <property type="match status" value="1"/>
</dbReference>
<dbReference type="InterPro" id="IPR006121">
    <property type="entry name" value="HMA_dom"/>
</dbReference>
<dbReference type="EMBL" id="LC490351">
    <property type="protein sequence ID" value="BBL86067.1"/>
    <property type="molecule type" value="Genomic_DNA"/>
</dbReference>
<dbReference type="GO" id="GO:0016887">
    <property type="term" value="F:ATP hydrolysis activity"/>
    <property type="evidence" value="ECO:0007669"/>
    <property type="project" value="InterPro"/>
</dbReference>
<dbReference type="PANTHER" id="PTHR43520:SF8">
    <property type="entry name" value="P-TYPE CU(+) TRANSPORTER"/>
    <property type="match status" value="1"/>
</dbReference>
<dbReference type="PROSITE" id="PS50846">
    <property type="entry name" value="HMA_2"/>
    <property type="match status" value="1"/>
</dbReference>
<dbReference type="InterPro" id="IPR023299">
    <property type="entry name" value="ATPase_P-typ_cyto_dom_N"/>
</dbReference>
<feature type="transmembrane region" description="Helical" evidence="10">
    <location>
        <begin position="178"/>
        <end position="197"/>
    </location>
</feature>
<dbReference type="InterPro" id="IPR044492">
    <property type="entry name" value="P_typ_ATPase_HD_dom"/>
</dbReference>
<evidence type="ECO:0000256" key="2">
    <source>
        <dbReference type="ARBA" id="ARBA00006024"/>
    </source>
</evidence>
<dbReference type="GO" id="GO:0055070">
    <property type="term" value="P:copper ion homeostasis"/>
    <property type="evidence" value="ECO:0007669"/>
    <property type="project" value="TreeGrafter"/>
</dbReference>
<feature type="transmembrane region" description="Helical" evidence="10">
    <location>
        <begin position="356"/>
        <end position="376"/>
    </location>
</feature>
<evidence type="ECO:0000256" key="7">
    <source>
        <dbReference type="ARBA" id="ARBA00022967"/>
    </source>
</evidence>
<keyword evidence="3 10" id="KW-0812">Transmembrane</keyword>
<evidence type="ECO:0000256" key="4">
    <source>
        <dbReference type="ARBA" id="ARBA00022723"/>
    </source>
</evidence>
<evidence type="ECO:0000259" key="11">
    <source>
        <dbReference type="PROSITE" id="PS50846"/>
    </source>
</evidence>
<dbReference type="EMBL" id="KY124271">
    <property type="protein sequence ID" value="AQX44853.1"/>
    <property type="molecule type" value="Genomic_DNA"/>
</dbReference>
<feature type="transmembrane region" description="Helical" evidence="10">
    <location>
        <begin position="774"/>
        <end position="793"/>
    </location>
</feature>
<evidence type="ECO:0000256" key="3">
    <source>
        <dbReference type="ARBA" id="ARBA00022692"/>
    </source>
</evidence>
<keyword evidence="4 10" id="KW-0479">Metal-binding</keyword>
<dbReference type="InterPro" id="IPR023214">
    <property type="entry name" value="HAD_sf"/>
</dbReference>
<dbReference type="Gene3D" id="2.70.150.10">
    <property type="entry name" value="Calcium-transporting ATPase, cytoplasmic transduction domain A"/>
    <property type="match status" value="1"/>
</dbReference>
<keyword evidence="5 10" id="KW-0547">Nucleotide-binding</keyword>
<organism evidence="12">
    <name type="scientific">Paulinella micropora</name>
    <dbReference type="NCBI Taxonomy" id="1928728"/>
    <lineage>
        <taxon>Eukaryota</taxon>
        <taxon>Sar</taxon>
        <taxon>Rhizaria</taxon>
        <taxon>Cercozoa</taxon>
        <taxon>Imbricatea</taxon>
        <taxon>Silicofilosea</taxon>
        <taxon>Euglyphida</taxon>
        <taxon>Paulinellidae</taxon>
        <taxon>Paulinella</taxon>
    </lineage>
</organism>
<geneLocation type="plastid" evidence="12"/>
<dbReference type="GO" id="GO:0005524">
    <property type="term" value="F:ATP binding"/>
    <property type="evidence" value="ECO:0007669"/>
    <property type="project" value="UniProtKB-UniRule"/>
</dbReference>
<evidence type="ECO:0000313" key="15">
    <source>
        <dbReference type="Proteomes" id="UP000503178"/>
    </source>
</evidence>
<evidence type="ECO:0000256" key="6">
    <source>
        <dbReference type="ARBA" id="ARBA00022840"/>
    </source>
</evidence>
<reference evidence="14 15" key="2">
    <citation type="submission" date="2019-06" db="EMBL/GenBank/DDBJ databases">
        <title>A hidden player of endosymbiotic evolution: DNA virus triggered massive gene transfer.</title>
        <authorList>
            <person name="Matsuo M."/>
            <person name="Katahata A."/>
            <person name="Tachikawa M."/>
            <person name="Minakuchi Y."/>
            <person name="Noguchi H."/>
            <person name="Toyoda A."/>
            <person name="Fujiyama A."/>
            <person name="Suzuki Y."/>
            <person name="Satoh S."/>
            <person name="Nakayama T."/>
            <person name="Kamikawa R."/>
            <person name="Nomura M."/>
            <person name="Inagaki Y."/>
            <person name="Ishida K."/>
            <person name="Obokata J."/>
        </authorList>
    </citation>
    <scope>NUCLEOTIDE SEQUENCE [LARGE SCALE GENOMIC DNA]</scope>
    <source>
        <strain evidence="14 15">MYN1</strain>
    </source>
</reference>
<dbReference type="SFLD" id="SFLDS00003">
    <property type="entry name" value="Haloacid_Dehalogenase"/>
    <property type="match status" value="1"/>
</dbReference>
<feature type="transmembrane region" description="Helical" evidence="10">
    <location>
        <begin position="412"/>
        <end position="445"/>
    </location>
</feature>
<dbReference type="Gene3D" id="3.30.70.100">
    <property type="match status" value="1"/>
</dbReference>
<dbReference type="PRINTS" id="PR00119">
    <property type="entry name" value="CATATPASE"/>
</dbReference>
<accession>A0A1L5YBK9</accession>
<dbReference type="Pfam" id="PF00702">
    <property type="entry name" value="Hydrolase"/>
    <property type="match status" value="1"/>
</dbReference>
<dbReference type="InterPro" id="IPR023298">
    <property type="entry name" value="ATPase_P-typ_TM_dom_sf"/>
</dbReference>
<gene>
    <name evidence="14" type="primary">MYN1_Chr_251</name>
    <name evidence="12" type="ORF">PCKR_299</name>
    <name evidence="13" type="ORF">PFK_299</name>
    <name evidence="14" type="ORF">PMYN1_Chma258</name>
</gene>
<protein>
    <submittedName>
        <fullName evidence="12 14">P-type ATPase transporter for copper</fullName>
    </submittedName>
</protein>
<dbReference type="Pfam" id="PF00122">
    <property type="entry name" value="E1-E2_ATPase"/>
    <property type="match status" value="1"/>
</dbReference>
<reference evidence="12" key="1">
    <citation type="journal article" date="2017" name="Protist">
        <title>Diversity of the Photosynthetic Paulinella Species, with the Description of Paulinella micropora sp. nov. and the Chromatophore Genome Sequence for strain KR01.</title>
        <authorList>
            <person name="Lhee D."/>
            <person name="Yang E.C."/>
            <person name="Kim J.I."/>
            <person name="Nakayama T."/>
            <person name="Zuccarello G."/>
            <person name="Andersen R.A."/>
            <person name="Yoon H.S."/>
        </authorList>
    </citation>
    <scope>NUCLEOTIDE SEQUENCE</scope>
    <source>
        <strain evidence="13">FK01</strain>
        <strain evidence="12">KR01</strain>
    </source>
</reference>
<dbReference type="InterPro" id="IPR036163">
    <property type="entry name" value="HMA_dom_sf"/>
</dbReference>
<dbReference type="GO" id="GO:0016020">
    <property type="term" value="C:membrane"/>
    <property type="evidence" value="ECO:0007669"/>
    <property type="project" value="UniProtKB-SubCell"/>
</dbReference>
<dbReference type="SUPFAM" id="SSF56784">
    <property type="entry name" value="HAD-like"/>
    <property type="match status" value="1"/>
</dbReference>
<feature type="transmembrane region" description="Helical" evidence="10">
    <location>
        <begin position="137"/>
        <end position="157"/>
    </location>
</feature>
<comment type="subcellular location">
    <subcellularLocation>
        <location evidence="1">Endomembrane system</location>
        <topology evidence="1">Multi-pass membrane protein</topology>
    </subcellularLocation>
    <subcellularLocation>
        <location evidence="10">Membrane</location>
    </subcellularLocation>
</comment>
<dbReference type="Pfam" id="PF00403">
    <property type="entry name" value="HMA"/>
    <property type="match status" value="1"/>
</dbReference>
<evidence type="ECO:0000256" key="8">
    <source>
        <dbReference type="ARBA" id="ARBA00022989"/>
    </source>
</evidence>
<feature type="transmembrane region" description="Helical" evidence="10">
    <location>
        <begin position="744"/>
        <end position="762"/>
    </location>
</feature>
<dbReference type="EMBL" id="KX897545">
    <property type="protein sequence ID" value="APP88086.1"/>
    <property type="molecule type" value="Genomic_DNA"/>
</dbReference>
<dbReference type="GO" id="GO:0012505">
    <property type="term" value="C:endomembrane system"/>
    <property type="evidence" value="ECO:0007669"/>
    <property type="project" value="UniProtKB-SubCell"/>
</dbReference>
<proteinExistence type="inferred from homology"/>
<feature type="domain" description="HMA" evidence="11">
    <location>
        <begin position="14"/>
        <end position="88"/>
    </location>
</feature>
<sequence>MSNSSIPVSNPSMKSILLDIEGMKCGGCVQAVEQQLITLPGVRQVSVNFLNRMAWIELDPEVLQTNQDLSIQSSNIIASLSEIGFTARPRYDEASSIDNLLPRVQKNWWQQWRQLIMALSLLILSVIGHLANQLPDSLLSTLWFHATLASLALLGPGREILVRGLQAVLVKRPSMDTLVSLGVSSAYIASMVAWIWPQVGWQCFFNEPVMLLGFVLLGHFLEERARFRTGYALNQMTLLQPQNALLILNSGATRSVPVISLVAGDQVQILAGDRIPVDGTVRNGTSAVDVSSLTGEPLPIEAKPKTKLFAGSLNLEATLIIEVEKAGSTTNLARIVRLVERAQARKAPIQSLADRVAGRFSIAVLILAITTFIFWWRLGVYIWPYVMISAPSVHTHGIHKALGSGAETPFALALQLAIAVLVVACPCALGLATPTVITVAAGLAASRGWLFRGGDVIETASQIKHIVFDKTGTLTLGKPMVSSVELVPDNKVENSELKGAVFYRPTEILSMAASLEQQSRHPIAHAILHESQRLGLSLSVPSHYRIEVGSGVEGFLDQYQGLCRVGRPEWLISTGIRISPNVMDRLSCLRDHGASILAVSLNESLLGLITIEDQVRQDAVQALNKLRYMGMSMGILSGDGQRAVENLGCYLNFTSFELGWELLPQEKLEHILLHHQHIGPVAMVGDGINDAPALAAADLGIAIGTGTQIAQDTADLVILGNKLIDIPLVLNFSRRTMNKVRQNLIWAFGYNLIALPLAAGFLLPYNGVLLSPPWAALLMAFSSITVVLNALTLDTPK</sequence>
<dbReference type="SFLD" id="SFLDG00002">
    <property type="entry name" value="C1.7:_P-type_atpase_like"/>
    <property type="match status" value="1"/>
</dbReference>
<evidence type="ECO:0000313" key="13">
    <source>
        <dbReference type="EMBL" id="AQX44853.1"/>
    </source>
</evidence>
<dbReference type="SUPFAM" id="SSF55008">
    <property type="entry name" value="HMA, heavy metal-associated domain"/>
    <property type="match status" value="1"/>
</dbReference>
<keyword evidence="6 10" id="KW-0067">ATP-binding</keyword>
<dbReference type="InterPro" id="IPR018303">
    <property type="entry name" value="ATPase_P-typ_P_site"/>
</dbReference>